<dbReference type="NCBIfam" id="TIGR00614">
    <property type="entry name" value="recQ_fam"/>
    <property type="match status" value="1"/>
</dbReference>
<dbReference type="GO" id="GO:0003677">
    <property type="term" value="F:DNA binding"/>
    <property type="evidence" value="ECO:0007669"/>
    <property type="project" value="UniProtKB-KW"/>
</dbReference>
<dbReference type="SUPFAM" id="SSF52540">
    <property type="entry name" value="P-loop containing nucleoside triphosphate hydrolases"/>
    <property type="match status" value="1"/>
</dbReference>
<dbReference type="SMART" id="SM00487">
    <property type="entry name" value="DEXDc"/>
    <property type="match status" value="1"/>
</dbReference>
<evidence type="ECO:0000256" key="4">
    <source>
        <dbReference type="ARBA" id="ARBA00023125"/>
    </source>
</evidence>
<protein>
    <submittedName>
        <fullName evidence="8">Bloom syndrome protein-like protein</fullName>
    </submittedName>
</protein>
<gene>
    <name evidence="8" type="ORF">BLA29_004740</name>
</gene>
<dbReference type="OrthoDB" id="10261556at2759"/>
<evidence type="ECO:0000313" key="8">
    <source>
        <dbReference type="EMBL" id="OTF74085.1"/>
    </source>
</evidence>
<dbReference type="GO" id="GO:0005634">
    <property type="term" value="C:nucleus"/>
    <property type="evidence" value="ECO:0007669"/>
    <property type="project" value="TreeGrafter"/>
</dbReference>
<dbReference type="GO" id="GO:0000724">
    <property type="term" value="P:double-strand break repair via homologous recombination"/>
    <property type="evidence" value="ECO:0007669"/>
    <property type="project" value="TreeGrafter"/>
</dbReference>
<evidence type="ECO:0000256" key="5">
    <source>
        <dbReference type="ARBA" id="ARBA00023235"/>
    </source>
</evidence>
<dbReference type="FunFam" id="3.40.50.300:FF:000537">
    <property type="entry name" value="Bloom syndrome RecQ-like helicase"/>
    <property type="match status" value="1"/>
</dbReference>
<evidence type="ECO:0000313" key="9">
    <source>
        <dbReference type="Proteomes" id="UP000194236"/>
    </source>
</evidence>
<dbReference type="PANTHER" id="PTHR13710:SF153">
    <property type="entry name" value="RECQ-LIKE DNA HELICASE BLM"/>
    <property type="match status" value="1"/>
</dbReference>
<sequence>MDVSNSQNNHLYSLDTQDSCEIIPMPVRRTNPISETDFGTTTSPNCENDLCISDLSDWEDCRENLTDSNMQCDSVVTVSSSVPSTQNISGSGGTVLNAALRAETSFVQIDLNRSVETYEENEIDGEIPKESSRGQFFGLYQNDGTEQLLKSTSLPHSKQMLQIFHQVFGLREFRTNQLEAINAALLKHDVFILMPTGGGKSLCYQLPALVSDGVTIVVSPLKSLILDQISKMNERSRGSAASLTGDVDTSTVSEIYADLRSKNAKIKLLYVTPEKLSASDRLMSMLKNLYERNKLTRFVIDEAHCVSQWGHDFRPDYKRLSELRRPFPNVPFMALTATATQKVRLDIAQQLHLREAKWFMQSFNRGNLKFEVRAKTKKCIE</sequence>
<keyword evidence="3" id="KW-0347">Helicase</keyword>
<dbReference type="Proteomes" id="UP000194236">
    <property type="component" value="Unassembled WGS sequence"/>
</dbReference>
<keyword evidence="3" id="KW-0067">ATP-binding</keyword>
<accession>A0A1Y3B461</accession>
<dbReference type="InterPro" id="IPR027417">
    <property type="entry name" value="P-loop_NTPase"/>
</dbReference>
<dbReference type="GO" id="GO:0009378">
    <property type="term" value="F:four-way junction helicase activity"/>
    <property type="evidence" value="ECO:0007669"/>
    <property type="project" value="TreeGrafter"/>
</dbReference>
<organism evidence="8 9">
    <name type="scientific">Euroglyphus maynei</name>
    <name type="common">Mayne's house dust mite</name>
    <dbReference type="NCBI Taxonomy" id="6958"/>
    <lineage>
        <taxon>Eukaryota</taxon>
        <taxon>Metazoa</taxon>
        <taxon>Ecdysozoa</taxon>
        <taxon>Arthropoda</taxon>
        <taxon>Chelicerata</taxon>
        <taxon>Arachnida</taxon>
        <taxon>Acari</taxon>
        <taxon>Acariformes</taxon>
        <taxon>Sarcoptiformes</taxon>
        <taxon>Astigmata</taxon>
        <taxon>Psoroptidia</taxon>
        <taxon>Analgoidea</taxon>
        <taxon>Pyroglyphidae</taxon>
        <taxon>Pyroglyphinae</taxon>
        <taxon>Euroglyphus</taxon>
    </lineage>
</organism>
<dbReference type="GO" id="GO:0005694">
    <property type="term" value="C:chromosome"/>
    <property type="evidence" value="ECO:0007669"/>
    <property type="project" value="TreeGrafter"/>
</dbReference>
<feature type="domain" description="Helicase ATP-binding" evidence="7">
    <location>
        <begin position="181"/>
        <end position="357"/>
    </location>
</feature>
<feature type="non-terminal residue" evidence="8">
    <location>
        <position position="381"/>
    </location>
</feature>
<proteinExistence type="inferred from homology"/>
<evidence type="ECO:0000256" key="6">
    <source>
        <dbReference type="ARBA" id="ARBA00023242"/>
    </source>
</evidence>
<name>A0A1Y3B461_EURMA</name>
<dbReference type="EMBL" id="MUJZ01048754">
    <property type="protein sequence ID" value="OTF74085.1"/>
    <property type="molecule type" value="Genomic_DNA"/>
</dbReference>
<comment type="caution">
    <text evidence="8">The sequence shown here is derived from an EMBL/GenBank/DDBJ whole genome shotgun (WGS) entry which is preliminary data.</text>
</comment>
<comment type="similarity">
    <text evidence="1">Belongs to the helicase family. RecQ subfamily.</text>
</comment>
<keyword evidence="3" id="KW-0547">Nucleotide-binding</keyword>
<dbReference type="InterPro" id="IPR004589">
    <property type="entry name" value="DNA_helicase_ATP-dep_RecQ"/>
</dbReference>
<dbReference type="PROSITE" id="PS51192">
    <property type="entry name" value="HELICASE_ATP_BIND_1"/>
    <property type="match status" value="1"/>
</dbReference>
<dbReference type="GO" id="GO:0016787">
    <property type="term" value="F:hydrolase activity"/>
    <property type="evidence" value="ECO:0007669"/>
    <property type="project" value="UniProtKB-KW"/>
</dbReference>
<evidence type="ECO:0000256" key="2">
    <source>
        <dbReference type="ARBA" id="ARBA00022801"/>
    </source>
</evidence>
<dbReference type="PANTHER" id="PTHR13710">
    <property type="entry name" value="DNA HELICASE RECQ FAMILY MEMBER"/>
    <property type="match status" value="1"/>
</dbReference>
<dbReference type="AlphaFoldDB" id="A0A1Y3B461"/>
<dbReference type="Gene3D" id="3.40.50.300">
    <property type="entry name" value="P-loop containing nucleotide triphosphate hydrolases"/>
    <property type="match status" value="1"/>
</dbReference>
<keyword evidence="4" id="KW-0238">DNA-binding</keyword>
<keyword evidence="2" id="KW-0378">Hydrolase</keyword>
<dbReference type="InterPro" id="IPR011545">
    <property type="entry name" value="DEAD/DEAH_box_helicase_dom"/>
</dbReference>
<dbReference type="GO" id="GO:0005524">
    <property type="term" value="F:ATP binding"/>
    <property type="evidence" value="ECO:0007669"/>
    <property type="project" value="InterPro"/>
</dbReference>
<keyword evidence="6" id="KW-0539">Nucleus</keyword>
<dbReference type="InterPro" id="IPR014001">
    <property type="entry name" value="Helicase_ATP-bd"/>
</dbReference>
<dbReference type="GO" id="GO:0005737">
    <property type="term" value="C:cytoplasm"/>
    <property type="evidence" value="ECO:0007669"/>
    <property type="project" value="TreeGrafter"/>
</dbReference>
<keyword evidence="9" id="KW-1185">Reference proteome</keyword>
<evidence type="ECO:0000256" key="1">
    <source>
        <dbReference type="ARBA" id="ARBA00005446"/>
    </source>
</evidence>
<reference evidence="8 9" key="1">
    <citation type="submission" date="2017-03" db="EMBL/GenBank/DDBJ databases">
        <title>Genome Survey of Euroglyphus maynei.</title>
        <authorList>
            <person name="Arlian L.G."/>
            <person name="Morgan M.S."/>
            <person name="Rider S.D."/>
        </authorList>
    </citation>
    <scope>NUCLEOTIDE SEQUENCE [LARGE SCALE GENOMIC DNA]</scope>
    <source>
        <strain evidence="8">Arlian Lab</strain>
        <tissue evidence="8">Whole body</tissue>
    </source>
</reference>
<keyword evidence="5" id="KW-0413">Isomerase</keyword>
<evidence type="ECO:0000256" key="3">
    <source>
        <dbReference type="ARBA" id="ARBA00022806"/>
    </source>
</evidence>
<evidence type="ECO:0000259" key="7">
    <source>
        <dbReference type="PROSITE" id="PS51192"/>
    </source>
</evidence>
<dbReference type="GO" id="GO:0043138">
    <property type="term" value="F:3'-5' DNA helicase activity"/>
    <property type="evidence" value="ECO:0007669"/>
    <property type="project" value="TreeGrafter"/>
</dbReference>
<dbReference type="Pfam" id="PF00270">
    <property type="entry name" value="DEAD"/>
    <property type="match status" value="1"/>
</dbReference>